<dbReference type="InterPro" id="IPR050765">
    <property type="entry name" value="Riboflavin_Biosynth_HTPR"/>
</dbReference>
<comment type="caution">
    <text evidence="5">The sequence shown here is derived from an EMBL/GenBank/DDBJ whole genome shotgun (WGS) entry which is preliminary data.</text>
</comment>
<accession>A0ABS4ICB3</accession>
<comment type="pathway">
    <text evidence="1">Cofactor biosynthesis; riboflavin biosynthesis.</text>
</comment>
<evidence type="ECO:0000256" key="3">
    <source>
        <dbReference type="ARBA" id="ARBA00023002"/>
    </source>
</evidence>
<gene>
    <name evidence="5" type="ORF">J2Z83_000671</name>
</gene>
<evidence type="ECO:0000256" key="2">
    <source>
        <dbReference type="ARBA" id="ARBA00022857"/>
    </source>
</evidence>
<evidence type="ECO:0000313" key="5">
    <source>
        <dbReference type="EMBL" id="MBP1968579.1"/>
    </source>
</evidence>
<dbReference type="PANTHER" id="PTHR38011:SF7">
    <property type="entry name" value="2,5-DIAMINO-6-RIBOSYLAMINO-4(3H)-PYRIMIDINONE 5'-PHOSPHATE REDUCTASE"/>
    <property type="match status" value="1"/>
</dbReference>
<proteinExistence type="predicted"/>
<sequence length="240" mass="27379">MNKPYIIIHTHTSIDGNLDIMNLREFEEASRQYQELSLDPEKQQFEIQGYLNGKTSAEDNITHYKEPELDENANPVPEGDYVADPDAPMYYLSIDPRGELAFEENTFGYGNVSSHIVVVLTEQASNSYKDFLRKKKISYIIAGIDQIDYEVMLDKFYNLFHIERMMVGGGGTINWSMVQNGLVDEVSVILAPIANGDPDGNRFFVAKEPYSSIEEKAFQLESVKELEHGTLWIRYSVKSE</sequence>
<dbReference type="Gene3D" id="3.40.430.10">
    <property type="entry name" value="Dihydrofolate Reductase, subunit A"/>
    <property type="match status" value="1"/>
</dbReference>
<dbReference type="InterPro" id="IPR002734">
    <property type="entry name" value="RibDG_C"/>
</dbReference>
<feature type="domain" description="Bacterial bifunctional deaminase-reductase C-terminal" evidence="4">
    <location>
        <begin position="115"/>
        <end position="229"/>
    </location>
</feature>
<dbReference type="SUPFAM" id="SSF53597">
    <property type="entry name" value="Dihydrofolate reductase-like"/>
    <property type="match status" value="1"/>
</dbReference>
<keyword evidence="2" id="KW-0521">NADP</keyword>
<dbReference type="PANTHER" id="PTHR38011">
    <property type="entry name" value="DIHYDROFOLATE REDUCTASE FAMILY PROTEIN (AFU_ORTHOLOGUE AFUA_8G06820)"/>
    <property type="match status" value="1"/>
</dbReference>
<name>A0ABS4ICB3_9BACI</name>
<evidence type="ECO:0000259" key="4">
    <source>
        <dbReference type="Pfam" id="PF01872"/>
    </source>
</evidence>
<reference evidence="5 6" key="1">
    <citation type="submission" date="2021-03" db="EMBL/GenBank/DDBJ databases">
        <title>Genomic Encyclopedia of Type Strains, Phase IV (KMG-IV): sequencing the most valuable type-strain genomes for metagenomic binning, comparative biology and taxonomic classification.</title>
        <authorList>
            <person name="Goeker M."/>
        </authorList>
    </citation>
    <scope>NUCLEOTIDE SEQUENCE [LARGE SCALE GENOMIC DNA]</scope>
    <source>
        <strain evidence="5 6">DSM 25609</strain>
    </source>
</reference>
<keyword evidence="6" id="KW-1185">Reference proteome</keyword>
<evidence type="ECO:0000313" key="6">
    <source>
        <dbReference type="Proteomes" id="UP001519345"/>
    </source>
</evidence>
<dbReference type="Proteomes" id="UP001519345">
    <property type="component" value="Unassembled WGS sequence"/>
</dbReference>
<dbReference type="RefSeq" id="WP_209461793.1">
    <property type="nucleotide sequence ID" value="NZ_CP110224.1"/>
</dbReference>
<protein>
    <submittedName>
        <fullName evidence="5">Riboflavin biosynthesis pyrimidine reductase</fullName>
    </submittedName>
</protein>
<dbReference type="InterPro" id="IPR024072">
    <property type="entry name" value="DHFR-like_dom_sf"/>
</dbReference>
<dbReference type="Pfam" id="PF01872">
    <property type="entry name" value="RibD_C"/>
    <property type="match status" value="1"/>
</dbReference>
<organism evidence="5 6">
    <name type="scientific">Virgibacillus natechei</name>
    <dbReference type="NCBI Taxonomy" id="1216297"/>
    <lineage>
        <taxon>Bacteria</taxon>
        <taxon>Bacillati</taxon>
        <taxon>Bacillota</taxon>
        <taxon>Bacilli</taxon>
        <taxon>Bacillales</taxon>
        <taxon>Bacillaceae</taxon>
        <taxon>Virgibacillus</taxon>
    </lineage>
</organism>
<keyword evidence="3" id="KW-0560">Oxidoreductase</keyword>
<evidence type="ECO:0000256" key="1">
    <source>
        <dbReference type="ARBA" id="ARBA00005104"/>
    </source>
</evidence>
<dbReference type="EMBL" id="JAGGKX010000002">
    <property type="protein sequence ID" value="MBP1968579.1"/>
    <property type="molecule type" value="Genomic_DNA"/>
</dbReference>